<evidence type="ECO:0000313" key="3">
    <source>
        <dbReference type="Proteomes" id="UP001054821"/>
    </source>
</evidence>
<comment type="caution">
    <text evidence="2">The sequence shown here is derived from an EMBL/GenBank/DDBJ whole genome shotgun (WGS) entry which is preliminary data.</text>
</comment>
<reference evidence="2 3" key="1">
    <citation type="journal article" date="2022" name="G3 (Bethesda)">
        <title>Whole-genome sequence and methylome profiling of the almond [Prunus dulcis (Mill.) D.A. Webb] cultivar 'Nonpareil'.</title>
        <authorList>
            <person name="D'Amico-Willman K.M."/>
            <person name="Ouma W.Z."/>
            <person name="Meulia T."/>
            <person name="Sideli G.M."/>
            <person name="Gradziel T.M."/>
            <person name="Fresnedo-Ramirez J."/>
        </authorList>
    </citation>
    <scope>NUCLEOTIDE SEQUENCE [LARGE SCALE GENOMIC DNA]</scope>
    <source>
        <strain evidence="2">Clone GOH B32 T37-40</strain>
    </source>
</reference>
<evidence type="ECO:0000256" key="1">
    <source>
        <dbReference type="SAM" id="MobiDB-lite"/>
    </source>
</evidence>
<dbReference type="AlphaFoldDB" id="A0AAD4ZME3"/>
<evidence type="ECO:0000313" key="2">
    <source>
        <dbReference type="EMBL" id="KAI5350723.1"/>
    </source>
</evidence>
<proteinExistence type="predicted"/>
<gene>
    <name evidence="2" type="ORF">L3X38_003614</name>
</gene>
<dbReference type="EMBL" id="JAJFAZ020000001">
    <property type="protein sequence ID" value="KAI5350723.1"/>
    <property type="molecule type" value="Genomic_DNA"/>
</dbReference>
<protein>
    <submittedName>
        <fullName evidence="2">Uncharacterized protein</fullName>
    </submittedName>
</protein>
<organism evidence="2 3">
    <name type="scientific">Prunus dulcis</name>
    <name type="common">Almond</name>
    <name type="synonym">Amygdalus dulcis</name>
    <dbReference type="NCBI Taxonomy" id="3755"/>
    <lineage>
        <taxon>Eukaryota</taxon>
        <taxon>Viridiplantae</taxon>
        <taxon>Streptophyta</taxon>
        <taxon>Embryophyta</taxon>
        <taxon>Tracheophyta</taxon>
        <taxon>Spermatophyta</taxon>
        <taxon>Magnoliopsida</taxon>
        <taxon>eudicotyledons</taxon>
        <taxon>Gunneridae</taxon>
        <taxon>Pentapetalae</taxon>
        <taxon>rosids</taxon>
        <taxon>fabids</taxon>
        <taxon>Rosales</taxon>
        <taxon>Rosaceae</taxon>
        <taxon>Amygdaloideae</taxon>
        <taxon>Amygdaleae</taxon>
        <taxon>Prunus</taxon>
    </lineage>
</organism>
<feature type="region of interest" description="Disordered" evidence="1">
    <location>
        <begin position="90"/>
        <end position="116"/>
    </location>
</feature>
<keyword evidence="3" id="KW-1185">Reference proteome</keyword>
<sequence length="116" mass="13031">MHNLFHLDSIALKKFPPPRLKKRRFILGSALFHHHCPSVRLLKEVNEEQNGFSHGENCAQHMDLRLGVDLGKEKVKETLRSLIAPTIVRLSRPEEDENARKDLPNSNGGAGDNGSC</sequence>
<name>A0AAD4ZME3_PRUDU</name>
<dbReference type="Proteomes" id="UP001054821">
    <property type="component" value="Chromosome 1"/>
</dbReference>
<accession>A0AAD4ZME3</accession>